<keyword evidence="2" id="KW-1185">Reference proteome</keyword>
<reference evidence="1 2" key="1">
    <citation type="submission" date="2023-03" db="EMBL/GenBank/DDBJ databases">
        <title>WGS of Gossypium arboreum.</title>
        <authorList>
            <person name="Yu D."/>
        </authorList>
    </citation>
    <scope>NUCLEOTIDE SEQUENCE [LARGE SCALE GENOMIC DNA]</scope>
    <source>
        <tissue evidence="1">Leaf</tissue>
    </source>
</reference>
<sequence length="253" mass="28894">MVKTVFVDNIPESMHWKGLWTLFSFHGNVLDAFILVKRNKVGVTNATLPINIISDLNNMGLGLGLDQLNGLETQCEDECGMGLNLNEEAENHDSGPRSMGSSRELSRMGIEGLWNSGRDFNVVRNRSERINCSSTEKGSKEFDEFIDRLKLVDLPLIECLKLIEKEWSIMKGLRGKTVVKLRKLKEAIKKWYMEDENTLERSIMESEARIKAIGDISENRKLAELEMDELKQLNIEVCEAIKLKESIWCQKSE</sequence>
<comment type="caution">
    <text evidence="1">The sequence shown here is derived from an EMBL/GenBank/DDBJ whole genome shotgun (WGS) entry which is preliminary data.</text>
</comment>
<name>A0ABR0PDG1_GOSAR</name>
<dbReference type="SUPFAM" id="SSF54928">
    <property type="entry name" value="RNA-binding domain, RBD"/>
    <property type="match status" value="1"/>
</dbReference>
<accession>A0ABR0PDG1</accession>
<dbReference type="EMBL" id="JARKNE010000007">
    <property type="protein sequence ID" value="KAK5819218.1"/>
    <property type="molecule type" value="Genomic_DNA"/>
</dbReference>
<dbReference type="InterPro" id="IPR035979">
    <property type="entry name" value="RBD_domain_sf"/>
</dbReference>
<organism evidence="1 2">
    <name type="scientific">Gossypium arboreum</name>
    <name type="common">Tree cotton</name>
    <name type="synonym">Gossypium nanking</name>
    <dbReference type="NCBI Taxonomy" id="29729"/>
    <lineage>
        <taxon>Eukaryota</taxon>
        <taxon>Viridiplantae</taxon>
        <taxon>Streptophyta</taxon>
        <taxon>Embryophyta</taxon>
        <taxon>Tracheophyta</taxon>
        <taxon>Spermatophyta</taxon>
        <taxon>Magnoliopsida</taxon>
        <taxon>eudicotyledons</taxon>
        <taxon>Gunneridae</taxon>
        <taxon>Pentapetalae</taxon>
        <taxon>rosids</taxon>
        <taxon>malvids</taxon>
        <taxon>Malvales</taxon>
        <taxon>Malvaceae</taxon>
        <taxon>Malvoideae</taxon>
        <taxon>Gossypium</taxon>
    </lineage>
</organism>
<proteinExistence type="predicted"/>
<protein>
    <submittedName>
        <fullName evidence="1">Uncharacterized protein</fullName>
    </submittedName>
</protein>
<dbReference type="Proteomes" id="UP001358586">
    <property type="component" value="Chromosome 7"/>
</dbReference>
<gene>
    <name evidence="1" type="ORF">PVK06_024189</name>
</gene>
<evidence type="ECO:0000313" key="1">
    <source>
        <dbReference type="EMBL" id="KAK5819218.1"/>
    </source>
</evidence>
<evidence type="ECO:0000313" key="2">
    <source>
        <dbReference type="Proteomes" id="UP001358586"/>
    </source>
</evidence>